<reference evidence="4 5" key="1">
    <citation type="submission" date="2012-09" db="EMBL/GenBank/DDBJ databases">
        <title>Genome Sequence of alkane-degrading Bacterium Alcanivorax sp. 6-D-6.</title>
        <authorList>
            <person name="Lai Q."/>
            <person name="Shao Z."/>
        </authorList>
    </citation>
    <scope>NUCLEOTIDE SEQUENCE [LARGE SCALE GENOMIC DNA]</scope>
    <source>
        <strain evidence="4 5">6-D-6</strain>
    </source>
</reference>
<evidence type="ECO:0000256" key="1">
    <source>
        <dbReference type="ARBA" id="ARBA00022630"/>
    </source>
</evidence>
<gene>
    <name evidence="4" type="ORF">A6D6_03174</name>
</gene>
<keyword evidence="5" id="KW-1185">Reference proteome</keyword>
<dbReference type="Proteomes" id="UP000771797">
    <property type="component" value="Unassembled WGS sequence"/>
</dbReference>
<name>A0ABQ6Y571_9GAMM</name>
<keyword evidence="1" id="KW-0285">Flavoprotein</keyword>
<dbReference type="InterPro" id="IPR051799">
    <property type="entry name" value="NADH_flavin_oxidoreductase"/>
</dbReference>
<accession>A0ABQ6Y571</accession>
<dbReference type="PANTHER" id="PTHR43656">
    <property type="entry name" value="BINDING OXIDOREDUCTASE, PUTATIVE (AFU_ORTHOLOGUE AFUA_2G08260)-RELATED"/>
    <property type="match status" value="1"/>
</dbReference>
<dbReference type="Gene3D" id="3.20.20.70">
    <property type="entry name" value="Aldolase class I"/>
    <property type="match status" value="1"/>
</dbReference>
<keyword evidence="2" id="KW-0560">Oxidoreductase</keyword>
<dbReference type="PANTHER" id="PTHR43656:SF2">
    <property type="entry name" value="BINDING OXIDOREDUCTASE, PUTATIVE (AFU_ORTHOLOGUE AFUA_2G08260)-RELATED"/>
    <property type="match status" value="1"/>
</dbReference>
<evidence type="ECO:0000313" key="4">
    <source>
        <dbReference type="EMBL" id="KAF0804337.1"/>
    </source>
</evidence>
<dbReference type="SUPFAM" id="SSF51395">
    <property type="entry name" value="FMN-linked oxidoreductases"/>
    <property type="match status" value="1"/>
</dbReference>
<evidence type="ECO:0000313" key="5">
    <source>
        <dbReference type="Proteomes" id="UP000771797"/>
    </source>
</evidence>
<dbReference type="Pfam" id="PF00724">
    <property type="entry name" value="Oxidored_FMN"/>
    <property type="match status" value="1"/>
</dbReference>
<evidence type="ECO:0000259" key="3">
    <source>
        <dbReference type="Pfam" id="PF00724"/>
    </source>
</evidence>
<sequence>MNAIESPSTPISVGHSGLAAPLTLKTGTVIPNRIVKAAMHESMGNSRGKPSHWLLPLYQAWALGGAGLSITGNVMVDRRARSEPGNVVVEDERYLKILSEWAQQGSVGGTQLWMQINHPGRQAMHGLNRENLAPSAIPFKPELAPYFPVPREIKPDQIEDVIARFANTARIAKKAGFGGVQIHAAHGYLINQFLSPQLNRREDQWGGTPEKRRRFLLAVYHAIRETVGDDYPIGIKLNSADFQKGGYGENESMEAVLAIADAGIDLIEISGGTYESPAFTGLQQPEKESTRQREAYFIDFAEKVRERTSVPLMVTGGFRSVAGMNEALQGGGLDLVGLARLFSLDPAVPQRLLAGFDPKQAVAPRRSGVKAVDRSGMMEIVWYSHQLMRIARNGRARPEESVLKVALCYMLSNFSKGDIGLPRFRAS</sequence>
<comment type="caution">
    <text evidence="4">The sequence shown here is derived from an EMBL/GenBank/DDBJ whole genome shotgun (WGS) entry which is preliminary data.</text>
</comment>
<protein>
    <submittedName>
        <fullName evidence="4">NADH:flavin oxidoreductase/NADH oxidase</fullName>
    </submittedName>
</protein>
<dbReference type="EMBL" id="AQPF01000033">
    <property type="protein sequence ID" value="KAF0804337.1"/>
    <property type="molecule type" value="Genomic_DNA"/>
</dbReference>
<organism evidence="4 5">
    <name type="scientific">Alcanivorax xiamenensis</name>
    <dbReference type="NCBI Taxonomy" id="1177156"/>
    <lineage>
        <taxon>Bacteria</taxon>
        <taxon>Pseudomonadati</taxon>
        <taxon>Pseudomonadota</taxon>
        <taxon>Gammaproteobacteria</taxon>
        <taxon>Oceanospirillales</taxon>
        <taxon>Alcanivoracaceae</taxon>
        <taxon>Alcanivorax</taxon>
    </lineage>
</organism>
<dbReference type="InterPro" id="IPR001155">
    <property type="entry name" value="OxRdtase_FMN_N"/>
</dbReference>
<dbReference type="RefSeq" id="WP_159661280.1">
    <property type="nucleotide sequence ID" value="NZ_AQPF01000033.1"/>
</dbReference>
<dbReference type="CDD" id="cd04733">
    <property type="entry name" value="OYE_like_2_FMN"/>
    <property type="match status" value="1"/>
</dbReference>
<dbReference type="InterPro" id="IPR013785">
    <property type="entry name" value="Aldolase_TIM"/>
</dbReference>
<evidence type="ECO:0000256" key="2">
    <source>
        <dbReference type="ARBA" id="ARBA00023002"/>
    </source>
</evidence>
<proteinExistence type="predicted"/>
<feature type="domain" description="NADH:flavin oxidoreductase/NADH oxidase N-terminal" evidence="3">
    <location>
        <begin position="20"/>
        <end position="353"/>
    </location>
</feature>